<dbReference type="InterPro" id="IPR027996">
    <property type="entry name" value="TEDC1_dom"/>
</dbReference>
<comment type="caution">
    <text evidence="3">The sequence shown here is derived from an EMBL/GenBank/DDBJ whole genome shotgun (WGS) entry which is preliminary data.</text>
</comment>
<dbReference type="Pfam" id="PF14970">
    <property type="entry name" value="TEDC1"/>
    <property type="match status" value="1"/>
</dbReference>
<dbReference type="PANTHER" id="PTHR35076:SF1">
    <property type="entry name" value="TUBULIN EPSILON AND DELTA COMPLEX PROTEIN 1"/>
    <property type="match status" value="1"/>
</dbReference>
<dbReference type="PANTHER" id="PTHR35076">
    <property type="entry name" value="TUBULIN EPSILON AND DELTA COMPLEX PROTEIN 1"/>
    <property type="match status" value="1"/>
</dbReference>
<evidence type="ECO:0000259" key="2">
    <source>
        <dbReference type="Pfam" id="PF14970"/>
    </source>
</evidence>
<feature type="domain" description="Tubulin epsilon and delta complex protein 1" evidence="2">
    <location>
        <begin position="89"/>
        <end position="266"/>
    </location>
</feature>
<dbReference type="EMBL" id="CAJHNH020002669">
    <property type="protein sequence ID" value="CAG5127409.1"/>
    <property type="molecule type" value="Genomic_DNA"/>
</dbReference>
<evidence type="ECO:0000313" key="4">
    <source>
        <dbReference type="Proteomes" id="UP000678393"/>
    </source>
</evidence>
<name>A0A8S3ZDW5_9EUPU</name>
<accession>A0A8S3ZDW5</accession>
<reference evidence="3" key="1">
    <citation type="submission" date="2021-04" db="EMBL/GenBank/DDBJ databases">
        <authorList>
            <consortium name="Molecular Ecology Group"/>
        </authorList>
    </citation>
    <scope>NUCLEOTIDE SEQUENCE</scope>
</reference>
<dbReference type="AlphaFoldDB" id="A0A8S3ZDW5"/>
<organism evidence="3 4">
    <name type="scientific">Candidula unifasciata</name>
    <dbReference type="NCBI Taxonomy" id="100452"/>
    <lineage>
        <taxon>Eukaryota</taxon>
        <taxon>Metazoa</taxon>
        <taxon>Spiralia</taxon>
        <taxon>Lophotrochozoa</taxon>
        <taxon>Mollusca</taxon>
        <taxon>Gastropoda</taxon>
        <taxon>Heterobranchia</taxon>
        <taxon>Euthyneura</taxon>
        <taxon>Panpulmonata</taxon>
        <taxon>Eupulmonata</taxon>
        <taxon>Stylommatophora</taxon>
        <taxon>Helicina</taxon>
        <taxon>Helicoidea</taxon>
        <taxon>Geomitridae</taxon>
        <taxon>Candidula</taxon>
    </lineage>
</organism>
<protein>
    <recommendedName>
        <fullName evidence="2">Tubulin epsilon and delta complex protein 1 domain-containing protein</fullName>
    </recommendedName>
</protein>
<feature type="coiled-coil region" evidence="1">
    <location>
        <begin position="413"/>
        <end position="440"/>
    </location>
</feature>
<gene>
    <name evidence="3" type="ORF">CUNI_LOCUS12967</name>
</gene>
<proteinExistence type="predicted"/>
<keyword evidence="4" id="KW-1185">Reference proteome</keyword>
<keyword evidence="1" id="KW-0175">Coiled coil</keyword>
<dbReference type="InterPro" id="IPR043535">
    <property type="entry name" value="TEDC1"/>
</dbReference>
<dbReference type="Proteomes" id="UP000678393">
    <property type="component" value="Unassembled WGS sequence"/>
</dbReference>
<sequence length="468" mass="53674">MAGSGQARAVIELFCKILEENISCVIRAETLRQAKFNKQSATEPLWKLIFHVVYFCTSHLPHSKFKPLMIPALKEEEIVFVKTQLQKWGYIMRPFARLPHDFSSGSRELLLALGWVIHTQQVFDKIISSWSSPLQQDLMEFLHQKGPSLSSESQPCSHLETVVHTPKDKIQRQLLLCGKLRLSLRRLYMTHQALAGLKLTICKSTEGVSLLADDHHLSPLEVYLLRYPDSMKKMLDELEKDNARMKNLLDWTDKEHIFWEWMTSVLTLHNQEKAYAASDTLPAVEEVYLPLPGAVEKEIVAARTKLRDFILKHEADIEQMEQLLLRKKVSDVEAVALKHQVDNEISQLTQRLHDCGRGWNWGSEGDLPQGSTECLTLQDCPSETSLSLPKQSKPKYVVASAQAMKTARQARILEDVRSEISRLEDSVLQLETELKHMEKNNLRQLHALIEKDSEVICVQPRYCKQLVL</sequence>
<dbReference type="OrthoDB" id="9906141at2759"/>
<evidence type="ECO:0000256" key="1">
    <source>
        <dbReference type="SAM" id="Coils"/>
    </source>
</evidence>
<evidence type="ECO:0000313" key="3">
    <source>
        <dbReference type="EMBL" id="CAG5127409.1"/>
    </source>
</evidence>